<dbReference type="GO" id="GO:0005886">
    <property type="term" value="C:plasma membrane"/>
    <property type="evidence" value="ECO:0007669"/>
    <property type="project" value="TreeGrafter"/>
</dbReference>
<dbReference type="AlphaFoldDB" id="A0A2H0K649"/>
<keyword evidence="2" id="KW-0472">Membrane</keyword>
<feature type="coiled-coil region" evidence="1">
    <location>
        <begin position="74"/>
        <end position="101"/>
    </location>
</feature>
<sequence>MKTNYLLKSNDNKNKAIKAPFIFSAGFVLVLVLSHLFFPNFFFTIFSSIAKPFWVAKNYTNEFFPKPFDFFSSQNILINENESLKKRINELQGKILLLETGFAERANMDKFFTEASTTDRVLYRVLAKPPQTPYDTLVLDIGKKEGVYIGARVYSQGVLIGKIDELLGSGAKVGLFSSAGVVTDAEILRNGLSFPLRGKGGANFELTVPRATDVIAGDIFVVPSMRSSVIARVDKVNEKESDSFKRLLLSVPIKMFSLQWVEVEKK</sequence>
<gene>
    <name evidence="4" type="ORF">COV95_02510</name>
</gene>
<dbReference type="Pfam" id="PF04085">
    <property type="entry name" value="MreC"/>
    <property type="match status" value="1"/>
</dbReference>
<dbReference type="InterPro" id="IPR042177">
    <property type="entry name" value="Cell/Rod_1"/>
</dbReference>
<keyword evidence="1" id="KW-0175">Coiled coil</keyword>
<reference evidence="4 5" key="1">
    <citation type="submission" date="2017-09" db="EMBL/GenBank/DDBJ databases">
        <title>Depth-based differentiation of microbial function through sediment-hosted aquifers and enrichment of novel symbionts in the deep terrestrial subsurface.</title>
        <authorList>
            <person name="Probst A.J."/>
            <person name="Ladd B."/>
            <person name="Jarett J.K."/>
            <person name="Geller-Mcgrath D.E."/>
            <person name="Sieber C.M."/>
            <person name="Emerson J.B."/>
            <person name="Anantharaman K."/>
            <person name="Thomas B.C."/>
            <person name="Malmstrom R."/>
            <person name="Stieglmeier M."/>
            <person name="Klingl A."/>
            <person name="Woyke T."/>
            <person name="Ryan C.M."/>
            <person name="Banfield J.F."/>
        </authorList>
    </citation>
    <scope>NUCLEOTIDE SEQUENCE [LARGE SCALE GENOMIC DNA]</scope>
    <source>
        <strain evidence="4">CG11_big_fil_rev_8_21_14_0_20_40_24</strain>
    </source>
</reference>
<feature type="transmembrane region" description="Helical" evidence="2">
    <location>
        <begin position="21"/>
        <end position="43"/>
    </location>
</feature>
<keyword evidence="2" id="KW-1133">Transmembrane helix</keyword>
<evidence type="ECO:0000256" key="2">
    <source>
        <dbReference type="SAM" id="Phobius"/>
    </source>
</evidence>
<name>A0A2H0K649_9BACT</name>
<dbReference type="Gene3D" id="2.40.10.340">
    <property type="entry name" value="Rod shape-determining protein MreC, domain 1"/>
    <property type="match status" value="1"/>
</dbReference>
<proteinExistence type="predicted"/>
<dbReference type="InterPro" id="IPR007221">
    <property type="entry name" value="MreC"/>
</dbReference>
<dbReference type="GO" id="GO:0008360">
    <property type="term" value="P:regulation of cell shape"/>
    <property type="evidence" value="ECO:0007669"/>
    <property type="project" value="InterPro"/>
</dbReference>
<evidence type="ECO:0000313" key="4">
    <source>
        <dbReference type="EMBL" id="PIQ66739.1"/>
    </source>
</evidence>
<feature type="domain" description="Rod shape-determining protein MreC beta-barrel core" evidence="3">
    <location>
        <begin position="125"/>
        <end position="263"/>
    </location>
</feature>
<protein>
    <recommendedName>
        <fullName evidence="3">Rod shape-determining protein MreC beta-barrel core domain-containing protein</fullName>
    </recommendedName>
</protein>
<accession>A0A2H0K649</accession>
<evidence type="ECO:0000256" key="1">
    <source>
        <dbReference type="SAM" id="Coils"/>
    </source>
</evidence>
<dbReference type="InterPro" id="IPR055342">
    <property type="entry name" value="MreC_beta-barrel_core"/>
</dbReference>
<dbReference type="PANTHER" id="PTHR34138:SF1">
    <property type="entry name" value="CELL SHAPE-DETERMINING PROTEIN MREC"/>
    <property type="match status" value="1"/>
</dbReference>
<evidence type="ECO:0000259" key="3">
    <source>
        <dbReference type="Pfam" id="PF04085"/>
    </source>
</evidence>
<dbReference type="Proteomes" id="UP000229834">
    <property type="component" value="Unassembled WGS sequence"/>
</dbReference>
<evidence type="ECO:0000313" key="5">
    <source>
        <dbReference type="Proteomes" id="UP000229834"/>
    </source>
</evidence>
<organism evidence="4 5">
    <name type="scientific">Candidatus Zambryskibacteria bacterium CG11_big_fil_rev_8_21_14_0_20_40_24</name>
    <dbReference type="NCBI Taxonomy" id="1975116"/>
    <lineage>
        <taxon>Bacteria</taxon>
        <taxon>Candidatus Zambryskiibacteriota</taxon>
    </lineage>
</organism>
<keyword evidence="2" id="KW-0812">Transmembrane</keyword>
<comment type="caution">
    <text evidence="4">The sequence shown here is derived from an EMBL/GenBank/DDBJ whole genome shotgun (WGS) entry which is preliminary data.</text>
</comment>
<dbReference type="EMBL" id="PCVC01000068">
    <property type="protein sequence ID" value="PIQ66739.1"/>
    <property type="molecule type" value="Genomic_DNA"/>
</dbReference>
<dbReference type="PANTHER" id="PTHR34138">
    <property type="entry name" value="CELL SHAPE-DETERMINING PROTEIN MREC"/>
    <property type="match status" value="1"/>
</dbReference>